<proteinExistence type="predicted"/>
<dbReference type="PANTHER" id="PTHR38407">
    <property type="entry name" value="PROTEIN IVY1"/>
    <property type="match status" value="1"/>
</dbReference>
<sequence>MARSRTRSLHSLIFRSARSPSPPPPPSHTASQLHSGVGSTQGRTSTYGDAHGRPPSPTFSEVSTATGLAGGRGPEKVITRKNLRDSIAAYDELMTMTAKYRAALQAMAVATDGFAHAMEKCASLKGPTYEASTRLQGAAGMHYLVGNNWSFLAETLDRNFERPLRGSLEEYRRVVEERSSAYERELRARSQVIRETEMGNMNKKQRNLQSFREALTVLQRQVDELDDLKIAHYQEIVDHEVEVWEGVQNKVCLAVRSTMEVFDKITTKSSDPILEQMLQSVPDPFDAYRPPPTEFEQSGMGEQIFSILPPLSIISNVPSALPSPSVGGGSELSAASSLNTSNSMMGGMKERHNSWPGPGAFDNGATEWAEVSSRSPSPPTPPRSASPPGTRKSHHLRKSESKMRNVLTVIDESQSHTSTGLTRPPPMTNSSTGSSEGSGGTIRAPPSSDSRPSLGSSDSRQGSGQWFGTTKRNSEPGSAGTSGSTSNSASSSWIAGLNGLNDPPWNSSFGTEAEAGGYGYGESPYGGEQGSHGGEKGPYGDENGTLRAEDSTPSRTRRGENGGGREDKTPRNSALFQDESGFGGEGIGVGDGAEVETIRGEGTPRVAVAG</sequence>
<dbReference type="EMBL" id="ML178830">
    <property type="protein sequence ID" value="TFL00073.1"/>
    <property type="molecule type" value="Genomic_DNA"/>
</dbReference>
<feature type="region of interest" description="Disordered" evidence="2">
    <location>
        <begin position="15"/>
        <end position="74"/>
    </location>
</feature>
<dbReference type="GO" id="GO:0000329">
    <property type="term" value="C:fungal-type vacuole membrane"/>
    <property type="evidence" value="ECO:0007669"/>
    <property type="project" value="InterPro"/>
</dbReference>
<evidence type="ECO:0000256" key="1">
    <source>
        <dbReference type="SAM" id="Coils"/>
    </source>
</evidence>
<name>A0A5C3QDE1_9AGAR</name>
<feature type="compositionally biased region" description="Pro residues" evidence="2">
    <location>
        <begin position="376"/>
        <end position="385"/>
    </location>
</feature>
<feature type="compositionally biased region" description="Low complexity" evidence="2">
    <location>
        <begin position="510"/>
        <end position="526"/>
    </location>
</feature>
<dbReference type="SUPFAM" id="SSF103657">
    <property type="entry name" value="BAR/IMD domain-like"/>
    <property type="match status" value="1"/>
</dbReference>
<evidence type="ECO:0000313" key="4">
    <source>
        <dbReference type="Proteomes" id="UP000305067"/>
    </source>
</evidence>
<reference evidence="3 4" key="1">
    <citation type="journal article" date="2019" name="Nat. Ecol. Evol.">
        <title>Megaphylogeny resolves global patterns of mushroom evolution.</title>
        <authorList>
            <person name="Varga T."/>
            <person name="Krizsan K."/>
            <person name="Foldi C."/>
            <person name="Dima B."/>
            <person name="Sanchez-Garcia M."/>
            <person name="Sanchez-Ramirez S."/>
            <person name="Szollosi G.J."/>
            <person name="Szarkandi J.G."/>
            <person name="Papp V."/>
            <person name="Albert L."/>
            <person name="Andreopoulos W."/>
            <person name="Angelini C."/>
            <person name="Antonin V."/>
            <person name="Barry K.W."/>
            <person name="Bougher N.L."/>
            <person name="Buchanan P."/>
            <person name="Buyck B."/>
            <person name="Bense V."/>
            <person name="Catcheside P."/>
            <person name="Chovatia M."/>
            <person name="Cooper J."/>
            <person name="Damon W."/>
            <person name="Desjardin D."/>
            <person name="Finy P."/>
            <person name="Geml J."/>
            <person name="Haridas S."/>
            <person name="Hughes K."/>
            <person name="Justo A."/>
            <person name="Karasinski D."/>
            <person name="Kautmanova I."/>
            <person name="Kiss B."/>
            <person name="Kocsube S."/>
            <person name="Kotiranta H."/>
            <person name="LaButti K.M."/>
            <person name="Lechner B.E."/>
            <person name="Liimatainen K."/>
            <person name="Lipzen A."/>
            <person name="Lukacs Z."/>
            <person name="Mihaltcheva S."/>
            <person name="Morgado L.N."/>
            <person name="Niskanen T."/>
            <person name="Noordeloos M.E."/>
            <person name="Ohm R.A."/>
            <person name="Ortiz-Santana B."/>
            <person name="Ovrebo C."/>
            <person name="Racz N."/>
            <person name="Riley R."/>
            <person name="Savchenko A."/>
            <person name="Shiryaev A."/>
            <person name="Soop K."/>
            <person name="Spirin V."/>
            <person name="Szebenyi C."/>
            <person name="Tomsovsky M."/>
            <person name="Tulloss R.E."/>
            <person name="Uehling J."/>
            <person name="Grigoriev I.V."/>
            <person name="Vagvolgyi C."/>
            <person name="Papp T."/>
            <person name="Martin F.M."/>
            <person name="Miettinen O."/>
            <person name="Hibbett D.S."/>
            <person name="Nagy L.G."/>
        </authorList>
    </citation>
    <scope>NUCLEOTIDE SEQUENCE [LARGE SCALE GENOMIC DNA]</scope>
    <source>
        <strain evidence="3 4">CBS 309.79</strain>
    </source>
</reference>
<feature type="compositionally biased region" description="Basic and acidic residues" evidence="2">
    <location>
        <begin position="547"/>
        <end position="570"/>
    </location>
</feature>
<dbReference type="PANTHER" id="PTHR38407:SF1">
    <property type="entry name" value="PROTEIN IVY1"/>
    <property type="match status" value="1"/>
</dbReference>
<evidence type="ECO:0008006" key="5">
    <source>
        <dbReference type="Google" id="ProtNLM"/>
    </source>
</evidence>
<organism evidence="3 4">
    <name type="scientific">Pterulicium gracile</name>
    <dbReference type="NCBI Taxonomy" id="1884261"/>
    <lineage>
        <taxon>Eukaryota</taxon>
        <taxon>Fungi</taxon>
        <taxon>Dikarya</taxon>
        <taxon>Basidiomycota</taxon>
        <taxon>Agaricomycotina</taxon>
        <taxon>Agaricomycetes</taxon>
        <taxon>Agaricomycetidae</taxon>
        <taxon>Agaricales</taxon>
        <taxon>Pleurotineae</taxon>
        <taxon>Pterulaceae</taxon>
        <taxon>Pterulicium</taxon>
    </lineage>
</organism>
<dbReference type="InterPro" id="IPR037470">
    <property type="entry name" value="IVY1"/>
</dbReference>
<feature type="compositionally biased region" description="Low complexity" evidence="2">
    <location>
        <begin position="445"/>
        <end position="460"/>
    </location>
</feature>
<keyword evidence="4" id="KW-1185">Reference proteome</keyword>
<dbReference type="GO" id="GO:0042144">
    <property type="term" value="P:vacuole fusion, non-autophagic"/>
    <property type="evidence" value="ECO:0007669"/>
    <property type="project" value="InterPro"/>
</dbReference>
<feature type="compositionally biased region" description="Polar residues" evidence="2">
    <location>
        <begin position="461"/>
        <end position="471"/>
    </location>
</feature>
<dbReference type="GO" id="GO:0005543">
    <property type="term" value="F:phospholipid binding"/>
    <property type="evidence" value="ECO:0007669"/>
    <property type="project" value="InterPro"/>
</dbReference>
<dbReference type="STRING" id="1884261.A0A5C3QDE1"/>
<feature type="compositionally biased region" description="Polar residues" evidence="2">
    <location>
        <begin position="411"/>
        <end position="421"/>
    </location>
</feature>
<dbReference type="OrthoDB" id="5594612at2759"/>
<feature type="compositionally biased region" description="Gly residues" evidence="2">
    <location>
        <begin position="581"/>
        <end position="591"/>
    </location>
</feature>
<feature type="compositionally biased region" description="Low complexity" evidence="2">
    <location>
        <begin position="331"/>
        <end position="343"/>
    </location>
</feature>
<dbReference type="AlphaFoldDB" id="A0A5C3QDE1"/>
<accession>A0A5C3QDE1</accession>
<dbReference type="Gene3D" id="1.20.1270.60">
    <property type="entry name" value="Arfaptin homology (AH) domain/BAR domain"/>
    <property type="match status" value="1"/>
</dbReference>
<evidence type="ECO:0000256" key="2">
    <source>
        <dbReference type="SAM" id="MobiDB-lite"/>
    </source>
</evidence>
<protein>
    <recommendedName>
        <fullName evidence="5">IMD domain-containing protein</fullName>
    </recommendedName>
</protein>
<gene>
    <name evidence="3" type="ORF">BDV98DRAFT_569950</name>
</gene>
<dbReference type="InterPro" id="IPR027267">
    <property type="entry name" value="AH/BAR_dom_sf"/>
</dbReference>
<feature type="coiled-coil region" evidence="1">
    <location>
        <begin position="201"/>
        <end position="228"/>
    </location>
</feature>
<keyword evidence="1" id="KW-0175">Coiled coil</keyword>
<feature type="compositionally biased region" description="Low complexity" evidence="2">
    <location>
        <begin position="477"/>
        <end position="492"/>
    </location>
</feature>
<feature type="region of interest" description="Disordered" evidence="2">
    <location>
        <begin position="321"/>
        <end position="610"/>
    </location>
</feature>
<evidence type="ECO:0000313" key="3">
    <source>
        <dbReference type="EMBL" id="TFL00073.1"/>
    </source>
</evidence>
<dbReference type="Proteomes" id="UP000305067">
    <property type="component" value="Unassembled WGS sequence"/>
</dbReference>
<feature type="compositionally biased region" description="Polar residues" evidence="2">
    <location>
        <begin position="28"/>
        <end position="47"/>
    </location>
</feature>